<dbReference type="Proteomes" id="UP000758603">
    <property type="component" value="Unassembled WGS sequence"/>
</dbReference>
<sequence>MYKPSFAAFVLAASAVLPASAWLPVHKRSETALDLGILPDLNSFYQELGLDVNSTWEDIEAIAKEDAEMEATTVSANTPVNIGLSKQDDTCAALTGYASILCANMPSREAWWATGGALAIWYAPDVLIKWTDATAHVIITARSLRQMKDGNNLCCN</sequence>
<gene>
    <name evidence="2" type="ORF">BKA67DRAFT_659749</name>
</gene>
<dbReference type="GeneID" id="70136398"/>
<feature type="signal peptide" evidence="1">
    <location>
        <begin position="1"/>
        <end position="21"/>
    </location>
</feature>
<feature type="chain" id="PRO_5040262707" evidence="1">
    <location>
        <begin position="22"/>
        <end position="156"/>
    </location>
</feature>
<protein>
    <submittedName>
        <fullName evidence="2">Uncharacterized protein</fullName>
    </submittedName>
</protein>
<dbReference type="AlphaFoldDB" id="A0A9P8UIQ4"/>
<keyword evidence="1" id="KW-0732">Signal</keyword>
<evidence type="ECO:0000256" key="1">
    <source>
        <dbReference type="SAM" id="SignalP"/>
    </source>
</evidence>
<dbReference type="RefSeq" id="XP_045957385.1">
    <property type="nucleotide sequence ID" value="XM_046107507.1"/>
</dbReference>
<reference evidence="2" key="1">
    <citation type="journal article" date="2021" name="Nat. Commun.">
        <title>Genetic determinants of endophytism in the Arabidopsis root mycobiome.</title>
        <authorList>
            <person name="Mesny F."/>
            <person name="Miyauchi S."/>
            <person name="Thiergart T."/>
            <person name="Pickel B."/>
            <person name="Atanasova L."/>
            <person name="Karlsson M."/>
            <person name="Huettel B."/>
            <person name="Barry K.W."/>
            <person name="Haridas S."/>
            <person name="Chen C."/>
            <person name="Bauer D."/>
            <person name="Andreopoulos W."/>
            <person name="Pangilinan J."/>
            <person name="LaButti K."/>
            <person name="Riley R."/>
            <person name="Lipzen A."/>
            <person name="Clum A."/>
            <person name="Drula E."/>
            <person name="Henrissat B."/>
            <person name="Kohler A."/>
            <person name="Grigoriev I.V."/>
            <person name="Martin F.M."/>
            <person name="Hacquard S."/>
        </authorList>
    </citation>
    <scope>NUCLEOTIDE SEQUENCE</scope>
    <source>
        <strain evidence="2">MPI-SDFR-AT-0073</strain>
    </source>
</reference>
<organism evidence="2 3">
    <name type="scientific">Truncatella angustata</name>
    <dbReference type="NCBI Taxonomy" id="152316"/>
    <lineage>
        <taxon>Eukaryota</taxon>
        <taxon>Fungi</taxon>
        <taxon>Dikarya</taxon>
        <taxon>Ascomycota</taxon>
        <taxon>Pezizomycotina</taxon>
        <taxon>Sordariomycetes</taxon>
        <taxon>Xylariomycetidae</taxon>
        <taxon>Amphisphaeriales</taxon>
        <taxon>Sporocadaceae</taxon>
        <taxon>Truncatella</taxon>
    </lineage>
</organism>
<comment type="caution">
    <text evidence="2">The sequence shown here is derived from an EMBL/GenBank/DDBJ whole genome shotgun (WGS) entry which is preliminary data.</text>
</comment>
<dbReference type="EMBL" id="JAGPXC010000005">
    <property type="protein sequence ID" value="KAH6653108.1"/>
    <property type="molecule type" value="Genomic_DNA"/>
</dbReference>
<evidence type="ECO:0000313" key="2">
    <source>
        <dbReference type="EMBL" id="KAH6653108.1"/>
    </source>
</evidence>
<proteinExistence type="predicted"/>
<keyword evidence="3" id="KW-1185">Reference proteome</keyword>
<accession>A0A9P8UIQ4</accession>
<name>A0A9P8UIQ4_9PEZI</name>
<evidence type="ECO:0000313" key="3">
    <source>
        <dbReference type="Proteomes" id="UP000758603"/>
    </source>
</evidence>
<dbReference type="OrthoDB" id="5234330at2759"/>